<dbReference type="InterPro" id="IPR049100">
    <property type="entry name" value="TAGT"/>
</dbReference>
<reference evidence="3" key="1">
    <citation type="journal article" date="2017" name="bioRxiv">
        <title>Comparative analysis of the genomes of Stylophora pistillata and Acropora digitifera provides evidence for extensive differences between species of corals.</title>
        <authorList>
            <person name="Voolstra C.R."/>
            <person name="Li Y."/>
            <person name="Liew Y.J."/>
            <person name="Baumgarten S."/>
            <person name="Zoccola D."/>
            <person name="Flot J.-F."/>
            <person name="Tambutte S."/>
            <person name="Allemand D."/>
            <person name="Aranda M."/>
        </authorList>
    </citation>
    <scope>NUCLEOTIDE SEQUENCE [LARGE SCALE GENOMIC DNA]</scope>
</reference>
<protein>
    <recommendedName>
        <fullName evidence="1">TET-Associated Glycosyltransferase domain-containing protein</fullName>
    </recommendedName>
</protein>
<sequence>MVRVYVGGLEIEVNHDNIKQGNDRTLEDKSKAKETKSEPQRKLINGGEFMKNHPWNDRPKIMPDEMAVSSVYTVGKAWKHSDKVDLGKVYLHLPKFVMEMKDNTCREELEEVLQNCESSPKMLWIKPTSEESLTPHVKEIVDKQRKKPGKEKERFRAYSLPPPQLNPNIWFLDCEYMCKVHLPGNTSDWFDVSNSTGKRIRGAKLDKIDQRWIFTPSFRRAKIVLLDWPDDADQILNPENTIRILEVRPTEFEEYVKYCGDKFHIISLPNDEIVAGYPRLWVQKIALRLKLNFIWMVDDSVERFYEYHPDDGEETIYTPDRQRKFRIVFRSIEYFVQSAKSHADPIAAMSPRRSRDVKPPLTESIVRLPPQIAVYLKLEALKSRDIYYRPELQTLEDMIFAYECEKGALKFSWTIVYTWRIRIGMTLEPEVALYNRK</sequence>
<gene>
    <name evidence="2" type="ORF">AWC38_SpisGene11397</name>
</gene>
<comment type="caution">
    <text evidence="2">The sequence shown here is derived from an EMBL/GenBank/DDBJ whole genome shotgun (WGS) entry which is preliminary data.</text>
</comment>
<organism evidence="2 3">
    <name type="scientific">Stylophora pistillata</name>
    <name type="common">Smooth cauliflower coral</name>
    <dbReference type="NCBI Taxonomy" id="50429"/>
    <lineage>
        <taxon>Eukaryota</taxon>
        <taxon>Metazoa</taxon>
        <taxon>Cnidaria</taxon>
        <taxon>Anthozoa</taxon>
        <taxon>Hexacorallia</taxon>
        <taxon>Scleractinia</taxon>
        <taxon>Astrocoeniina</taxon>
        <taxon>Pocilloporidae</taxon>
        <taxon>Stylophora</taxon>
    </lineage>
</organism>
<dbReference type="Proteomes" id="UP000225706">
    <property type="component" value="Unassembled WGS sequence"/>
</dbReference>
<feature type="domain" description="TET-Associated Glycosyltransferase" evidence="1">
    <location>
        <begin position="213"/>
        <end position="340"/>
    </location>
</feature>
<keyword evidence="3" id="KW-1185">Reference proteome</keyword>
<dbReference type="OrthoDB" id="5985770at2759"/>
<evidence type="ECO:0000313" key="2">
    <source>
        <dbReference type="EMBL" id="PFX24046.1"/>
    </source>
</evidence>
<dbReference type="Pfam" id="PF20691">
    <property type="entry name" value="TAGT"/>
    <property type="match status" value="1"/>
</dbReference>
<proteinExistence type="predicted"/>
<dbReference type="EMBL" id="LSMT01000188">
    <property type="protein sequence ID" value="PFX24046.1"/>
    <property type="molecule type" value="Genomic_DNA"/>
</dbReference>
<accession>A0A2B4S3R0</accession>
<dbReference type="AlphaFoldDB" id="A0A2B4S3R0"/>
<name>A0A2B4S3R0_STYPI</name>
<evidence type="ECO:0000259" key="1">
    <source>
        <dbReference type="Pfam" id="PF20691"/>
    </source>
</evidence>
<evidence type="ECO:0000313" key="3">
    <source>
        <dbReference type="Proteomes" id="UP000225706"/>
    </source>
</evidence>